<evidence type="ECO:0000256" key="2">
    <source>
        <dbReference type="ARBA" id="ARBA00022490"/>
    </source>
</evidence>
<dbReference type="GO" id="GO:0009507">
    <property type="term" value="C:chloroplast"/>
    <property type="evidence" value="ECO:0007669"/>
    <property type="project" value="UniProtKB-SubCell"/>
</dbReference>
<dbReference type="GO" id="GO:0005840">
    <property type="term" value="C:ribosome"/>
    <property type="evidence" value="ECO:0007669"/>
    <property type="project" value="InterPro"/>
</dbReference>
<proteinExistence type="inferred from homology"/>
<dbReference type="NCBIfam" id="TIGR02273">
    <property type="entry name" value="16S_RimM"/>
    <property type="match status" value="1"/>
</dbReference>
<feature type="region of interest" description="Disordered" evidence="6">
    <location>
        <begin position="306"/>
        <end position="325"/>
    </location>
</feature>
<feature type="compositionally biased region" description="Basic and acidic residues" evidence="6">
    <location>
        <begin position="148"/>
        <end position="169"/>
    </location>
</feature>
<dbReference type="GO" id="GO:0043022">
    <property type="term" value="F:ribosome binding"/>
    <property type="evidence" value="ECO:0007669"/>
    <property type="project" value="InterPro"/>
</dbReference>
<feature type="compositionally biased region" description="Basic and acidic residues" evidence="6">
    <location>
        <begin position="121"/>
        <end position="134"/>
    </location>
</feature>
<accession>A0A7S1VY95</accession>
<dbReference type="InterPro" id="IPR009000">
    <property type="entry name" value="Transl_B-barrel_sf"/>
</dbReference>
<keyword evidence="4" id="KW-0698">rRNA processing</keyword>
<dbReference type="GO" id="GO:0006364">
    <property type="term" value="P:rRNA processing"/>
    <property type="evidence" value="ECO:0007669"/>
    <property type="project" value="UniProtKB-KW"/>
</dbReference>
<protein>
    <recommendedName>
        <fullName evidence="8">RimM N-terminal domain-containing protein</fullName>
    </recommendedName>
</protein>
<evidence type="ECO:0000256" key="4">
    <source>
        <dbReference type="ARBA" id="ARBA00022552"/>
    </source>
</evidence>
<sequence length="448" mass="50564">MVEKRDHVVEGANHQISCHQPQHDGAQELQCRPLRTKGKFAFVSTTKISIVMMMASLLMLSTLCSSFTTVPSISFSTLKTTSSNKMTTNLNERRKKKNKYANFSKADKLTKDPFEELVSESEEKKKKMQVENLKKQNKPIPLDEETEREMREEKRERNKTEFPDTRTIDPYDPTTYGFTELGTVLGAHGVHGLVKIAAVTEFSERLTKPGIRHIKAPNRRSPREIKLLDGREIAGDEYLVKFQDVGDRDAANKLRGCLIFAKQSERPADIAEDEYLVSELVGLDVYIEDGFEEEEYEDDDEYMMEYDDEEEEDDGNGEDNSMDDEDNDEEFAIIQDSSSTKKHTKALGGAFVGTIGGIVLAEEMCSIPGLGQDLLEVVLPRGRTGSPSWRDEMVLIPMVPQIVPRVDLKGNAVYITPPRGLLDLSYVREEKVRIRGFLPPAKDDEGGK</sequence>
<dbReference type="PANTHER" id="PTHR33692">
    <property type="entry name" value="RIBOSOME MATURATION FACTOR RIMM"/>
    <property type="match status" value="1"/>
</dbReference>
<evidence type="ECO:0000259" key="8">
    <source>
        <dbReference type="Pfam" id="PF01782"/>
    </source>
</evidence>
<evidence type="ECO:0000256" key="3">
    <source>
        <dbReference type="ARBA" id="ARBA00022517"/>
    </source>
</evidence>
<keyword evidence="7" id="KW-0812">Transmembrane</keyword>
<evidence type="ECO:0000313" key="9">
    <source>
        <dbReference type="EMBL" id="CAD9314980.1"/>
    </source>
</evidence>
<feature type="domain" description="RimM N-terminal" evidence="8">
    <location>
        <begin position="181"/>
        <end position="264"/>
    </location>
</feature>
<dbReference type="SUPFAM" id="SSF50447">
    <property type="entry name" value="Translation proteins"/>
    <property type="match status" value="1"/>
</dbReference>
<evidence type="ECO:0000256" key="6">
    <source>
        <dbReference type="SAM" id="MobiDB-lite"/>
    </source>
</evidence>
<dbReference type="EMBL" id="HBGN01002074">
    <property type="protein sequence ID" value="CAD9314980.1"/>
    <property type="molecule type" value="Transcribed_RNA"/>
</dbReference>
<feature type="region of interest" description="Disordered" evidence="6">
    <location>
        <begin position="120"/>
        <end position="173"/>
    </location>
</feature>
<keyword evidence="5" id="KW-0143">Chaperone</keyword>
<name>A0A7S1VY95_9STRA</name>
<reference evidence="9" key="1">
    <citation type="submission" date="2021-01" db="EMBL/GenBank/DDBJ databases">
        <authorList>
            <person name="Corre E."/>
            <person name="Pelletier E."/>
            <person name="Niang G."/>
            <person name="Scheremetjew M."/>
            <person name="Finn R."/>
            <person name="Kale V."/>
            <person name="Holt S."/>
            <person name="Cochrane G."/>
            <person name="Meng A."/>
            <person name="Brown T."/>
            <person name="Cohen L."/>
        </authorList>
    </citation>
    <scope>NUCLEOTIDE SEQUENCE</scope>
    <source>
        <strain evidence="9">Pop2</strain>
    </source>
</reference>
<organism evidence="9">
    <name type="scientific">Ditylum brightwellii</name>
    <dbReference type="NCBI Taxonomy" id="49249"/>
    <lineage>
        <taxon>Eukaryota</taxon>
        <taxon>Sar</taxon>
        <taxon>Stramenopiles</taxon>
        <taxon>Ochrophyta</taxon>
        <taxon>Bacillariophyta</taxon>
        <taxon>Mediophyceae</taxon>
        <taxon>Lithodesmiophycidae</taxon>
        <taxon>Lithodesmiales</taxon>
        <taxon>Lithodesmiaceae</taxon>
        <taxon>Ditylum</taxon>
    </lineage>
</organism>
<keyword evidence="7" id="KW-0472">Membrane</keyword>
<evidence type="ECO:0000256" key="7">
    <source>
        <dbReference type="SAM" id="Phobius"/>
    </source>
</evidence>
<keyword evidence="2" id="KW-0963">Cytoplasm</keyword>
<dbReference type="InterPro" id="IPR011961">
    <property type="entry name" value="RimM"/>
</dbReference>
<dbReference type="InterPro" id="IPR002676">
    <property type="entry name" value="RimM_N"/>
</dbReference>
<dbReference type="InterPro" id="IPR036976">
    <property type="entry name" value="RimM_N_sf"/>
</dbReference>
<dbReference type="Gene3D" id="2.40.30.60">
    <property type="entry name" value="RimM"/>
    <property type="match status" value="1"/>
</dbReference>
<dbReference type="PANTHER" id="PTHR33692:SF1">
    <property type="entry name" value="RIBOSOME MATURATION FACTOR RIMM"/>
    <property type="match status" value="1"/>
</dbReference>
<keyword evidence="3" id="KW-0690">Ribosome biogenesis</keyword>
<keyword evidence="7" id="KW-1133">Transmembrane helix</keyword>
<dbReference type="HAMAP" id="MF_00014">
    <property type="entry name" value="Ribosome_mat_RimM"/>
    <property type="match status" value="1"/>
</dbReference>
<feature type="transmembrane region" description="Helical" evidence="7">
    <location>
        <begin position="40"/>
        <end position="60"/>
    </location>
</feature>
<dbReference type="Gene3D" id="2.30.30.240">
    <property type="entry name" value="PRC-barrel domain"/>
    <property type="match status" value="1"/>
</dbReference>
<evidence type="ECO:0000256" key="5">
    <source>
        <dbReference type="ARBA" id="ARBA00023186"/>
    </source>
</evidence>
<dbReference type="Pfam" id="PF01782">
    <property type="entry name" value="RimM"/>
    <property type="match status" value="1"/>
</dbReference>
<evidence type="ECO:0000256" key="1">
    <source>
        <dbReference type="ARBA" id="ARBA00004229"/>
    </source>
</evidence>
<comment type="subcellular location">
    <subcellularLocation>
        <location evidence="1">Plastid</location>
        <location evidence="1">Chloroplast</location>
    </subcellularLocation>
</comment>
<gene>
    <name evidence="9" type="ORF">DBRI1063_LOCUS1386</name>
</gene>
<dbReference type="AlphaFoldDB" id="A0A7S1VY95"/>